<keyword evidence="1" id="KW-0813">Transport</keyword>
<dbReference type="SMART" id="SM00382">
    <property type="entry name" value="AAA"/>
    <property type="match status" value="2"/>
</dbReference>
<feature type="domain" description="ABC transporter" evidence="5">
    <location>
        <begin position="9"/>
        <end position="249"/>
    </location>
</feature>
<dbReference type="GO" id="GO:0005524">
    <property type="term" value="F:ATP binding"/>
    <property type="evidence" value="ECO:0007669"/>
    <property type="project" value="UniProtKB-KW"/>
</dbReference>
<dbReference type="GO" id="GO:0016887">
    <property type="term" value="F:ATP hydrolysis activity"/>
    <property type="evidence" value="ECO:0007669"/>
    <property type="project" value="InterPro"/>
</dbReference>
<evidence type="ECO:0000313" key="7">
    <source>
        <dbReference type="Proteomes" id="UP000658390"/>
    </source>
</evidence>
<dbReference type="InterPro" id="IPR050107">
    <property type="entry name" value="ABC_carbohydrate_import_ATPase"/>
</dbReference>
<sequence length="484" mass="52837">MSDFQRALVTFQGVGKSFGAVRALSDVDLSVQAGECLGLIGHNGAGKSTLMQVLAGTLFADCGALLVGDQEVRSSYGVQMARQHGIRCVFQELSLCPNLSVAENTRLMSPAIRGWGWRRKAKALIEASLDQIFPGHDIRGDDIVAELPIGKRQMVEIARAFVRVDERLDLVILDEPTSSLDSRVAEQLLQFVRRFVGTGGSIVLISHILGEMLDTCDRITVMRDGRVVEIRPAANFTHASLVECMGSAAKAACEQHVFVSRRAHGSPVVTQRPARQANAMTVNAHPGEIVGLTGLAGHGQSQLLIQILRQRIASGQGAALVAGDRQNDGVFAMWSIAENITISSLAHLKRGALIDPDAEHALAEEWQKRMGIRTPDMRSPILSLSGGNQQKALFARALASRSDLILMDDPMRGVDVGTKREVYSIIAQEAAKGRTFIWYTTELEELDYCDHIYVFRDGQAVLDLPRSQLSEEQILRCSFVEQTA</sequence>
<dbReference type="CDD" id="cd03216">
    <property type="entry name" value="ABC_Carb_Monos_I"/>
    <property type="match status" value="1"/>
</dbReference>
<dbReference type="InterPro" id="IPR003439">
    <property type="entry name" value="ABC_transporter-like_ATP-bd"/>
</dbReference>
<accession>A0A8I1FSU8</accession>
<dbReference type="AlphaFoldDB" id="A0A8I1FSU8"/>
<dbReference type="PROSITE" id="PS00211">
    <property type="entry name" value="ABC_TRANSPORTER_1"/>
    <property type="match status" value="1"/>
</dbReference>
<evidence type="ECO:0000313" key="6">
    <source>
        <dbReference type="EMBL" id="MBJ2256361.1"/>
    </source>
</evidence>
<dbReference type="InterPro" id="IPR003593">
    <property type="entry name" value="AAA+_ATPase"/>
</dbReference>
<dbReference type="InterPro" id="IPR017871">
    <property type="entry name" value="ABC_transporter-like_CS"/>
</dbReference>
<dbReference type="EMBL" id="JAEKCZ010000005">
    <property type="protein sequence ID" value="MBJ2256361.1"/>
    <property type="molecule type" value="Genomic_DNA"/>
</dbReference>
<dbReference type="Proteomes" id="UP000658390">
    <property type="component" value="Unassembled WGS sequence"/>
</dbReference>
<keyword evidence="2" id="KW-0677">Repeat</keyword>
<proteinExistence type="predicted"/>
<dbReference type="RefSeq" id="WP_198821501.1">
    <property type="nucleotide sequence ID" value="NZ_JAEKCZ010000005.1"/>
</dbReference>
<keyword evidence="3" id="KW-0547">Nucleotide-binding</keyword>
<keyword evidence="4 6" id="KW-0067">ATP-binding</keyword>
<dbReference type="Pfam" id="PF00005">
    <property type="entry name" value="ABC_tran"/>
    <property type="match status" value="2"/>
</dbReference>
<evidence type="ECO:0000256" key="2">
    <source>
        <dbReference type="ARBA" id="ARBA00022737"/>
    </source>
</evidence>
<feature type="domain" description="ABC transporter" evidence="5">
    <location>
        <begin position="254"/>
        <end position="482"/>
    </location>
</feature>
<evidence type="ECO:0000256" key="1">
    <source>
        <dbReference type="ARBA" id="ARBA00022448"/>
    </source>
</evidence>
<dbReference type="PANTHER" id="PTHR43790:SF9">
    <property type="entry name" value="GALACTOFURANOSE TRANSPORTER ATP-BINDING PROTEIN YTFR"/>
    <property type="match status" value="1"/>
</dbReference>
<dbReference type="SUPFAM" id="SSF52540">
    <property type="entry name" value="P-loop containing nucleoside triphosphate hydrolases"/>
    <property type="match status" value="2"/>
</dbReference>
<organism evidence="6 7">
    <name type="scientific">Pseudomonas psychrophila</name>
    <dbReference type="NCBI Taxonomy" id="122355"/>
    <lineage>
        <taxon>Bacteria</taxon>
        <taxon>Pseudomonadati</taxon>
        <taxon>Pseudomonadota</taxon>
        <taxon>Gammaproteobacteria</taxon>
        <taxon>Pseudomonadales</taxon>
        <taxon>Pseudomonadaceae</taxon>
        <taxon>Pseudomonas</taxon>
    </lineage>
</organism>
<dbReference type="PANTHER" id="PTHR43790">
    <property type="entry name" value="CARBOHYDRATE TRANSPORT ATP-BINDING PROTEIN MG119-RELATED"/>
    <property type="match status" value="1"/>
</dbReference>
<gene>
    <name evidence="6" type="ORF">JFT45_07510</name>
</gene>
<comment type="caution">
    <text evidence="6">The sequence shown here is derived from an EMBL/GenBank/DDBJ whole genome shotgun (WGS) entry which is preliminary data.</text>
</comment>
<dbReference type="InterPro" id="IPR027417">
    <property type="entry name" value="P-loop_NTPase"/>
</dbReference>
<evidence type="ECO:0000256" key="4">
    <source>
        <dbReference type="ARBA" id="ARBA00022840"/>
    </source>
</evidence>
<reference evidence="6" key="1">
    <citation type="submission" date="2020-12" db="EMBL/GenBank/DDBJ databases">
        <title>Antibiotic resistance and phylogeny of Pseudomonas spp. isolated over three decades from chicken meat in the Norwegian food chain.</title>
        <authorList>
            <person name="Moen B."/>
        </authorList>
    </citation>
    <scope>NUCLEOTIDE SEQUENCE</scope>
    <source>
        <strain evidence="6">MF6762</strain>
    </source>
</reference>
<dbReference type="PROSITE" id="PS50893">
    <property type="entry name" value="ABC_TRANSPORTER_2"/>
    <property type="match status" value="2"/>
</dbReference>
<protein>
    <submittedName>
        <fullName evidence="6">Sugar ABC transporter ATP-binding protein</fullName>
    </submittedName>
</protein>
<evidence type="ECO:0000259" key="5">
    <source>
        <dbReference type="PROSITE" id="PS50893"/>
    </source>
</evidence>
<dbReference type="Gene3D" id="3.40.50.300">
    <property type="entry name" value="P-loop containing nucleotide triphosphate hydrolases"/>
    <property type="match status" value="2"/>
</dbReference>
<evidence type="ECO:0000256" key="3">
    <source>
        <dbReference type="ARBA" id="ARBA00022741"/>
    </source>
</evidence>
<name>A0A8I1FSU8_9PSED</name>